<organism evidence="1 2">
    <name type="scientific">Pedobacter petrophilus</name>
    <dbReference type="NCBI Taxonomy" id="1908241"/>
    <lineage>
        <taxon>Bacteria</taxon>
        <taxon>Pseudomonadati</taxon>
        <taxon>Bacteroidota</taxon>
        <taxon>Sphingobacteriia</taxon>
        <taxon>Sphingobacteriales</taxon>
        <taxon>Sphingobacteriaceae</taxon>
        <taxon>Pedobacter</taxon>
    </lineage>
</organism>
<accession>A0A7K0FY47</accession>
<name>A0A7K0FY47_9SPHI</name>
<evidence type="ECO:0000313" key="1">
    <source>
        <dbReference type="EMBL" id="MRX76533.1"/>
    </source>
</evidence>
<protein>
    <submittedName>
        <fullName evidence="1">Uncharacterized protein</fullName>
    </submittedName>
</protein>
<keyword evidence="2" id="KW-1185">Reference proteome</keyword>
<evidence type="ECO:0000313" key="2">
    <source>
        <dbReference type="Proteomes" id="UP000487757"/>
    </source>
</evidence>
<proteinExistence type="predicted"/>
<sequence length="122" mass="14196">MMNQVLGKIFISGPLAETDIHNGGSIFGIIYYQFLEFISHNEVKITNRVTFNRGMANWQESKENEIWNGHYTVENGKKHIKCELTCMSTKTKLYIDFIDENTLLCEEYFMDNTGKGRVFVKQ</sequence>
<dbReference type="Proteomes" id="UP000487757">
    <property type="component" value="Unassembled WGS sequence"/>
</dbReference>
<gene>
    <name evidence="1" type="ORF">GJU39_10560</name>
</gene>
<dbReference type="OrthoDB" id="1494073at2"/>
<comment type="caution">
    <text evidence="1">The sequence shown here is derived from an EMBL/GenBank/DDBJ whole genome shotgun (WGS) entry which is preliminary data.</text>
</comment>
<dbReference type="AlphaFoldDB" id="A0A7K0FY47"/>
<dbReference type="EMBL" id="WKKH01000013">
    <property type="protein sequence ID" value="MRX76533.1"/>
    <property type="molecule type" value="Genomic_DNA"/>
</dbReference>
<reference evidence="1 2" key="1">
    <citation type="submission" date="2019-11" db="EMBL/GenBank/DDBJ databases">
        <title>Pedobacter petrophilus genome.</title>
        <authorList>
            <person name="Feldbauer M.J."/>
            <person name="Newman J.D."/>
        </authorList>
    </citation>
    <scope>NUCLEOTIDE SEQUENCE [LARGE SCALE GENOMIC DNA]</scope>
    <source>
        <strain evidence="1 2">LMG 29686</strain>
    </source>
</reference>
<dbReference type="RefSeq" id="WP_154280771.1">
    <property type="nucleotide sequence ID" value="NZ_JBHUJQ010000001.1"/>
</dbReference>